<dbReference type="NCBIfam" id="TIGR01068">
    <property type="entry name" value="thioredoxin"/>
    <property type="match status" value="1"/>
</dbReference>
<evidence type="ECO:0000256" key="5">
    <source>
        <dbReference type="ARBA" id="ARBA00023157"/>
    </source>
</evidence>
<protein>
    <recommendedName>
        <fullName evidence="2 7">Thioredoxin</fullName>
    </recommendedName>
</protein>
<dbReference type="PROSITE" id="PS00194">
    <property type="entry name" value="THIOREDOXIN_1"/>
    <property type="match status" value="1"/>
</dbReference>
<evidence type="ECO:0000256" key="9">
    <source>
        <dbReference type="PIRSR" id="PIRSR000077-1"/>
    </source>
</evidence>
<feature type="active site" description="Nucleophile" evidence="9">
    <location>
        <position position="33"/>
    </location>
</feature>
<dbReference type="Gene3D" id="3.40.30.10">
    <property type="entry name" value="Glutaredoxin"/>
    <property type="match status" value="1"/>
</dbReference>
<evidence type="ECO:0000256" key="7">
    <source>
        <dbReference type="NCBIfam" id="TIGR01068"/>
    </source>
</evidence>
<keyword evidence="3" id="KW-0813">Transport</keyword>
<keyword evidence="4" id="KW-0249">Electron transport</keyword>
<proteinExistence type="inferred from homology"/>
<dbReference type="RefSeq" id="WP_120468528.1">
    <property type="nucleotide sequence ID" value="NZ_CATAJS010000028.1"/>
</dbReference>
<evidence type="ECO:0000256" key="4">
    <source>
        <dbReference type="ARBA" id="ARBA00022982"/>
    </source>
</evidence>
<evidence type="ECO:0000256" key="6">
    <source>
        <dbReference type="ARBA" id="ARBA00023284"/>
    </source>
</evidence>
<keyword evidence="5 10" id="KW-1015">Disulfide bond</keyword>
<accession>A0A3A9AKY7</accession>
<feature type="site" description="Deprotonates C-terminal active site Cys" evidence="9">
    <location>
        <position position="24"/>
    </location>
</feature>
<dbReference type="InterPro" id="IPR005746">
    <property type="entry name" value="Thioredoxin"/>
</dbReference>
<dbReference type="InterPro" id="IPR036249">
    <property type="entry name" value="Thioredoxin-like_sf"/>
</dbReference>
<dbReference type="PIRSF" id="PIRSF000077">
    <property type="entry name" value="Thioredoxin"/>
    <property type="match status" value="1"/>
</dbReference>
<sequence length="106" mass="11757">MELKITDSNFEAEVKESSLPVLVDFYADWCGPCKMMAPLVAQLAESYDGKCKIGKCNTDENPGLCREFKIMSIPTMIFFKDGKAVETVIGAVSKNELESRLEQVLA</sequence>
<dbReference type="EMBL" id="RAYQ01000006">
    <property type="protein sequence ID" value="RKI91988.1"/>
    <property type="molecule type" value="Genomic_DNA"/>
</dbReference>
<dbReference type="Pfam" id="PF00085">
    <property type="entry name" value="Thioredoxin"/>
    <property type="match status" value="1"/>
</dbReference>
<reference evidence="12 13" key="1">
    <citation type="submission" date="2018-09" db="EMBL/GenBank/DDBJ databases">
        <title>Murine metabolic-syndrome-specific gut microbial biobank.</title>
        <authorList>
            <person name="Liu C."/>
        </authorList>
    </citation>
    <scope>NUCLEOTIDE SEQUENCE [LARGE SCALE GENOMIC DNA]</scope>
    <source>
        <strain evidence="12 13">0.1xD8-82</strain>
    </source>
</reference>
<comment type="similarity">
    <text evidence="1 8">Belongs to the thioredoxin family.</text>
</comment>
<dbReference type="PROSITE" id="PS51352">
    <property type="entry name" value="THIOREDOXIN_2"/>
    <property type="match status" value="1"/>
</dbReference>
<evidence type="ECO:0000256" key="8">
    <source>
        <dbReference type="PIRNR" id="PIRNR000077"/>
    </source>
</evidence>
<dbReference type="GO" id="GO:0005737">
    <property type="term" value="C:cytoplasm"/>
    <property type="evidence" value="ECO:0007669"/>
    <property type="project" value="TreeGrafter"/>
</dbReference>
<dbReference type="CDD" id="cd02947">
    <property type="entry name" value="TRX_family"/>
    <property type="match status" value="1"/>
</dbReference>
<organism evidence="12 13">
    <name type="scientific">Parablautia intestinalis</name>
    <dbReference type="NCBI Taxonomy" id="2320100"/>
    <lineage>
        <taxon>Bacteria</taxon>
        <taxon>Bacillati</taxon>
        <taxon>Bacillota</taxon>
        <taxon>Clostridia</taxon>
        <taxon>Lachnospirales</taxon>
        <taxon>Lachnospiraceae</taxon>
        <taxon>Parablautia</taxon>
    </lineage>
</organism>
<dbReference type="InterPro" id="IPR017937">
    <property type="entry name" value="Thioredoxin_CS"/>
</dbReference>
<evidence type="ECO:0000256" key="2">
    <source>
        <dbReference type="ARBA" id="ARBA00020570"/>
    </source>
</evidence>
<name>A0A3A9AKY7_9FIRM</name>
<evidence type="ECO:0000313" key="12">
    <source>
        <dbReference type="EMBL" id="RKI91988.1"/>
    </source>
</evidence>
<evidence type="ECO:0000256" key="1">
    <source>
        <dbReference type="ARBA" id="ARBA00008987"/>
    </source>
</evidence>
<feature type="disulfide bond" description="Redox-active" evidence="10">
    <location>
        <begin position="30"/>
        <end position="33"/>
    </location>
</feature>
<dbReference type="FunFam" id="3.40.30.10:FF:000001">
    <property type="entry name" value="Thioredoxin"/>
    <property type="match status" value="1"/>
</dbReference>
<dbReference type="GO" id="GO:0015035">
    <property type="term" value="F:protein-disulfide reductase activity"/>
    <property type="evidence" value="ECO:0007669"/>
    <property type="project" value="UniProtKB-UniRule"/>
</dbReference>
<feature type="active site" description="Nucleophile" evidence="9">
    <location>
        <position position="30"/>
    </location>
</feature>
<dbReference type="PANTHER" id="PTHR45663:SF11">
    <property type="entry name" value="GEO12009P1"/>
    <property type="match status" value="1"/>
</dbReference>
<dbReference type="InterPro" id="IPR013766">
    <property type="entry name" value="Thioredoxin_domain"/>
</dbReference>
<dbReference type="AlphaFoldDB" id="A0A3A9AKY7"/>
<dbReference type="SUPFAM" id="SSF52833">
    <property type="entry name" value="Thioredoxin-like"/>
    <property type="match status" value="1"/>
</dbReference>
<gene>
    <name evidence="12" type="primary">trxA</name>
    <name evidence="12" type="ORF">D7V94_07880</name>
</gene>
<evidence type="ECO:0000256" key="3">
    <source>
        <dbReference type="ARBA" id="ARBA00022448"/>
    </source>
</evidence>
<evidence type="ECO:0000313" key="13">
    <source>
        <dbReference type="Proteomes" id="UP000280696"/>
    </source>
</evidence>
<feature type="site" description="Contributes to redox potential value" evidence="9">
    <location>
        <position position="31"/>
    </location>
</feature>
<dbReference type="OrthoDB" id="9790390at2"/>
<comment type="caution">
    <text evidence="12">The sequence shown here is derived from an EMBL/GenBank/DDBJ whole genome shotgun (WGS) entry which is preliminary data.</text>
</comment>
<dbReference type="Proteomes" id="UP000280696">
    <property type="component" value="Unassembled WGS sequence"/>
</dbReference>
<evidence type="ECO:0000259" key="11">
    <source>
        <dbReference type="PROSITE" id="PS51352"/>
    </source>
</evidence>
<feature type="domain" description="Thioredoxin" evidence="11">
    <location>
        <begin position="1"/>
        <end position="106"/>
    </location>
</feature>
<keyword evidence="13" id="KW-1185">Reference proteome</keyword>
<dbReference type="PANTHER" id="PTHR45663">
    <property type="entry name" value="GEO12009P1"/>
    <property type="match status" value="1"/>
</dbReference>
<evidence type="ECO:0000256" key="10">
    <source>
        <dbReference type="PIRSR" id="PIRSR000077-4"/>
    </source>
</evidence>
<dbReference type="PRINTS" id="PR00421">
    <property type="entry name" value="THIOREDOXIN"/>
</dbReference>
<feature type="site" description="Contributes to redox potential value" evidence="9">
    <location>
        <position position="32"/>
    </location>
</feature>
<keyword evidence="6 10" id="KW-0676">Redox-active center</keyword>